<dbReference type="RefSeq" id="YP_007378955.1">
    <property type="nucleotide sequence ID" value="NC_020158.1"/>
</dbReference>
<organism evidence="2 3">
    <name type="scientific">Haloarcula vallismortis tailed virus 1</name>
    <dbReference type="NCBI Taxonomy" id="1262528"/>
    <lineage>
        <taxon>Viruses</taxon>
        <taxon>Duplodnaviria</taxon>
        <taxon>Heunggongvirae</taxon>
        <taxon>Uroviricota</taxon>
        <taxon>Caudoviricetes</taxon>
        <taxon>Thumleimavirales</taxon>
        <taxon>Druskaviridae</taxon>
        <taxon>Tredecimvirus</taxon>
        <taxon>Tredecimvirus thailandense</taxon>
        <taxon>Tredecimvirus HVTV1</taxon>
    </lineage>
</organism>
<name>L7TGU2_9CAUD</name>
<keyword evidence="1" id="KW-1133">Transmembrane helix</keyword>
<evidence type="ECO:0000313" key="2">
    <source>
        <dbReference type="EMBL" id="AGC34419.1"/>
    </source>
</evidence>
<dbReference type="GeneID" id="14477290"/>
<gene>
    <name evidence="2" type="primary">49</name>
    <name evidence="2" type="ORF">HVTV1_49</name>
</gene>
<dbReference type="KEGG" id="vg:14477290"/>
<dbReference type="EMBL" id="KC117377">
    <property type="protein sequence ID" value="AGC34419.1"/>
    <property type="molecule type" value="Genomic_DNA"/>
</dbReference>
<keyword evidence="1" id="KW-0812">Transmembrane</keyword>
<keyword evidence="3" id="KW-1185">Reference proteome</keyword>
<keyword evidence="1" id="KW-0472">Membrane</keyword>
<sequence length="86" mass="10069">MYSIVSLVLAVLCVIFALVALWQWYEKKAVVRHVNRRLVAYEGKLRNLGHEPDRVYHDFENMLEGNVEDRQAAEFDTESTREEDDA</sequence>
<dbReference type="OrthoDB" id="28261at10239"/>
<accession>L7TGU2</accession>
<dbReference type="Proteomes" id="UP000011137">
    <property type="component" value="Segment"/>
</dbReference>
<evidence type="ECO:0000313" key="3">
    <source>
        <dbReference type="Proteomes" id="UP000011137"/>
    </source>
</evidence>
<evidence type="ECO:0000256" key="1">
    <source>
        <dbReference type="SAM" id="Phobius"/>
    </source>
</evidence>
<protein>
    <submittedName>
        <fullName evidence="2">Uncharacterized protein</fullName>
    </submittedName>
</protein>
<feature type="transmembrane region" description="Helical" evidence="1">
    <location>
        <begin position="6"/>
        <end position="25"/>
    </location>
</feature>
<proteinExistence type="predicted"/>
<reference evidence="2 3" key="1">
    <citation type="journal article" date="2013" name="J. Virol.">
        <title>Insights into head-tailed viruses infecting extremely halophilic archaea.</title>
        <authorList>
            <person name="Pietila M.K."/>
            <person name="Laurinmaki P."/>
            <person name="Russell D.A."/>
            <person name="Ko C.C."/>
            <person name="Jacobs-Sera D."/>
            <person name="Butcher S.J."/>
            <person name="Bamford D.H."/>
            <person name="Hendrix R.W."/>
        </authorList>
    </citation>
    <scope>NUCLEOTIDE SEQUENCE [LARGE SCALE GENOMIC DNA]</scope>
</reference>